<evidence type="ECO:0000313" key="2">
    <source>
        <dbReference type="EMBL" id="AEY69548.1"/>
    </source>
</evidence>
<sequence>MRIGATPYFPPQTTFQAARAPAGSTDDNQQASGQGLDFTSTSRSSLRDTVNSLIKSGKLSLDDSSGLVGMMGPAATTYAGNGGPSAATYDSSPFDALSALRTAIDGANSRHDDKSAAVFSRTLSALQQLQGTVAGLDLKA</sequence>
<reference evidence="2 3" key="1">
    <citation type="journal article" date="2012" name="BMC Genomics">
        <title>Comparative analysis of two phenotypically-similar but genomically-distinct Burkholderia cenocepacia-specific bacteriophages.</title>
        <authorList>
            <person name="Lynch K.H."/>
            <person name="Stothard P."/>
            <person name="Dennis J.J."/>
        </authorList>
    </citation>
    <scope>NUCLEOTIDE SEQUENCE [LARGE SCALE GENOMIC DNA]</scope>
</reference>
<evidence type="ECO:0000256" key="1">
    <source>
        <dbReference type="SAM" id="MobiDB-lite"/>
    </source>
</evidence>
<dbReference type="Proteomes" id="UP000009012">
    <property type="component" value="Segment"/>
</dbReference>
<dbReference type="RefSeq" id="YP_006561122.1">
    <property type="nucleotide sequence ID" value="NC_018283.1"/>
</dbReference>
<dbReference type="KEGG" id="vg:13405218"/>
<keyword evidence="3" id="KW-1185">Reference proteome</keyword>
<dbReference type="EMBL" id="JN564907">
    <property type="protein sequence ID" value="AEY69548.1"/>
    <property type="molecule type" value="Genomic_DNA"/>
</dbReference>
<feature type="compositionally biased region" description="Polar residues" evidence="1">
    <location>
        <begin position="25"/>
        <end position="45"/>
    </location>
</feature>
<feature type="region of interest" description="Disordered" evidence="1">
    <location>
        <begin position="1"/>
        <end position="45"/>
    </location>
</feature>
<evidence type="ECO:0000313" key="3">
    <source>
        <dbReference type="Proteomes" id="UP000009012"/>
    </source>
</evidence>
<gene>
    <name evidence="2" type="ORF">AH2_00038</name>
</gene>
<accession>I6NP90</accession>
<protein>
    <submittedName>
        <fullName evidence="2">Uncharacterized protein</fullName>
    </submittedName>
</protein>
<dbReference type="GeneID" id="13405218"/>
<organism evidence="2 3">
    <name type="scientific">Burkholderia phage vB_BceS_AH2</name>
    <dbReference type="NCBI Taxonomy" id="1133022"/>
    <lineage>
        <taxon>Viruses</taxon>
        <taxon>Duplodnaviria</taxon>
        <taxon>Heunggongvirae</taxon>
        <taxon>Uroviricota</taxon>
        <taxon>Caudoviricetes</taxon>
        <taxon>Casjensviridae</taxon>
        <taxon>Ahduovirus</taxon>
        <taxon>Ahduovirus AH2</taxon>
        <taxon>Burkholderia virus AH2</taxon>
    </lineage>
</organism>
<proteinExistence type="predicted"/>
<name>I6NP90_9CAUD</name>